<dbReference type="AlphaFoldDB" id="A0A328Q0P5"/>
<accession>A0A328Q0P5</accession>
<dbReference type="InterPro" id="IPR009057">
    <property type="entry name" value="Homeodomain-like_sf"/>
</dbReference>
<dbReference type="Gene3D" id="1.10.10.10">
    <property type="entry name" value="Winged helix-like DNA-binding domain superfamily/Winged helix DNA-binding domain"/>
    <property type="match status" value="1"/>
</dbReference>
<proteinExistence type="predicted"/>
<dbReference type="Gene3D" id="1.10.10.60">
    <property type="entry name" value="Homeodomain-like"/>
    <property type="match status" value="1"/>
</dbReference>
<reference evidence="2 3" key="1">
    <citation type="submission" date="2017-05" db="EMBL/GenBank/DDBJ databases">
        <title>Host range expansion of the Methanosphaera genus to humans and monogastric animals involves recent and extensive reduction in genome content.</title>
        <authorList>
            <person name="Hoedt E.C."/>
            <person name="Volmer J.G."/>
            <person name="Parks D.H."/>
            <person name="Rosewarne C.P."/>
            <person name="Denman S.E."/>
            <person name="Mcsweeney C.S."/>
            <person name="O Cuiv P."/>
            <person name="Hugenholtz P."/>
            <person name="Tyson G.W."/>
            <person name="Morrison M."/>
        </authorList>
    </citation>
    <scope>NUCLEOTIDE SEQUENCE [LARGE SCALE GENOMIC DNA]</scope>
    <source>
        <strain evidence="2 3">PA5</strain>
    </source>
</reference>
<dbReference type="Proteomes" id="UP000248557">
    <property type="component" value="Unassembled WGS sequence"/>
</dbReference>
<name>A0A328Q0P5_9EURY</name>
<dbReference type="GO" id="GO:0003677">
    <property type="term" value="F:DNA binding"/>
    <property type="evidence" value="ECO:0007669"/>
    <property type="project" value="InterPro"/>
</dbReference>
<sequence>MSSKIHVNKPLSSRLIIELLDENPDLETIECPQSLYERTSQTYLDALNELGITISIIEQRGRPQKYDEGIRDTIDEMLNSGFNPKAIAKRLHISQKTVYYLKNKKLKQGPKSKYSQDTRNQIVELKNKGTPVKIISRMLDIPIRTVYYILKKEKKLINSKQTGVY</sequence>
<evidence type="ECO:0000313" key="3">
    <source>
        <dbReference type="Proteomes" id="UP000248557"/>
    </source>
</evidence>
<dbReference type="EMBL" id="NGJK01000005">
    <property type="protein sequence ID" value="RAP03781.1"/>
    <property type="molecule type" value="Genomic_DNA"/>
</dbReference>
<comment type="caution">
    <text evidence="2">The sequence shown here is derived from an EMBL/GenBank/DDBJ whole genome shotgun (WGS) entry which is preliminary data.</text>
</comment>
<dbReference type="OMA" id="LEEITCC"/>
<evidence type="ECO:0000313" key="2">
    <source>
        <dbReference type="EMBL" id="RAP03781.1"/>
    </source>
</evidence>
<feature type="domain" description="Resolvase HTH" evidence="1">
    <location>
        <begin position="61"/>
        <end position="104"/>
    </location>
</feature>
<gene>
    <name evidence="2" type="ORF">CA615_00405</name>
</gene>
<dbReference type="RefSeq" id="WP_011405699.1">
    <property type="nucleotide sequence ID" value="NZ_CATZNA010000023.1"/>
</dbReference>
<dbReference type="InterPro" id="IPR006120">
    <property type="entry name" value="Resolvase_HTH_dom"/>
</dbReference>
<dbReference type="GO" id="GO:0000150">
    <property type="term" value="F:DNA strand exchange activity"/>
    <property type="evidence" value="ECO:0007669"/>
    <property type="project" value="InterPro"/>
</dbReference>
<dbReference type="SUPFAM" id="SSF46689">
    <property type="entry name" value="Homeodomain-like"/>
    <property type="match status" value="2"/>
</dbReference>
<organism evidence="2 3">
    <name type="scientific">Methanosphaera stadtmanae</name>
    <dbReference type="NCBI Taxonomy" id="2317"/>
    <lineage>
        <taxon>Archaea</taxon>
        <taxon>Methanobacteriati</taxon>
        <taxon>Methanobacteriota</taxon>
        <taxon>Methanomada group</taxon>
        <taxon>Methanobacteria</taxon>
        <taxon>Methanobacteriales</taxon>
        <taxon>Methanobacteriaceae</taxon>
        <taxon>Methanosphaera</taxon>
    </lineage>
</organism>
<evidence type="ECO:0000259" key="1">
    <source>
        <dbReference type="Pfam" id="PF02796"/>
    </source>
</evidence>
<dbReference type="Pfam" id="PF02796">
    <property type="entry name" value="HTH_7"/>
    <property type="match status" value="1"/>
</dbReference>
<dbReference type="GeneID" id="3855199"/>
<protein>
    <submittedName>
        <fullName evidence="2">Resolvase</fullName>
    </submittedName>
</protein>
<dbReference type="InterPro" id="IPR036388">
    <property type="entry name" value="WH-like_DNA-bd_sf"/>
</dbReference>